<name>A0A5Q4Z9V5_9BURK</name>
<reference evidence="1 2" key="1">
    <citation type="submission" date="2019-08" db="EMBL/GenBank/DDBJ databases">
        <authorList>
            <person name="Herpell B J."/>
        </authorList>
    </citation>
    <scope>NUCLEOTIDE SEQUENCE [LARGE SCALE GENOMIC DNA]</scope>
    <source>
        <strain evidence="2">Msb3</strain>
    </source>
</reference>
<dbReference type="Proteomes" id="UP000325811">
    <property type="component" value="Chromosome I"/>
</dbReference>
<protein>
    <submittedName>
        <fullName evidence="1">Uncharacterized protein</fullName>
    </submittedName>
</protein>
<organism evidence="1 2">
    <name type="scientific">Paraburkholderia dioscoreae</name>
    <dbReference type="NCBI Taxonomy" id="2604047"/>
    <lineage>
        <taxon>Bacteria</taxon>
        <taxon>Pseudomonadati</taxon>
        <taxon>Pseudomonadota</taxon>
        <taxon>Betaproteobacteria</taxon>
        <taxon>Burkholderiales</taxon>
        <taxon>Burkholderiaceae</taxon>
        <taxon>Paraburkholderia</taxon>
    </lineage>
</organism>
<gene>
    <name evidence="1" type="ORF">PDMSB3_1017</name>
</gene>
<keyword evidence="2" id="KW-1185">Reference proteome</keyword>
<dbReference type="KEGG" id="pdio:PDMSB3_1017"/>
<proteinExistence type="predicted"/>
<dbReference type="EMBL" id="LR699553">
    <property type="protein sequence ID" value="VVD27479.1"/>
    <property type="molecule type" value="Genomic_DNA"/>
</dbReference>
<dbReference type="AlphaFoldDB" id="A0A5Q4Z9V5"/>
<accession>A0A5Q4Z9V5</accession>
<evidence type="ECO:0000313" key="1">
    <source>
        <dbReference type="EMBL" id="VVD27479.1"/>
    </source>
</evidence>
<evidence type="ECO:0000313" key="2">
    <source>
        <dbReference type="Proteomes" id="UP000325811"/>
    </source>
</evidence>
<sequence>MTFGRLNIGPSAGAHIDILGMQDAIKV</sequence>